<feature type="signal peptide" evidence="1">
    <location>
        <begin position="1"/>
        <end position="20"/>
    </location>
</feature>
<feature type="chain" id="PRO_5009922678" evidence="1">
    <location>
        <begin position="21"/>
        <end position="134"/>
    </location>
</feature>
<organism evidence="3 4">
    <name type="scientific">Flagellimonas taeanensis</name>
    <dbReference type="NCBI Taxonomy" id="1005926"/>
    <lineage>
        <taxon>Bacteria</taxon>
        <taxon>Pseudomonadati</taxon>
        <taxon>Bacteroidota</taxon>
        <taxon>Flavobacteriia</taxon>
        <taxon>Flavobacteriales</taxon>
        <taxon>Flavobacteriaceae</taxon>
        <taxon>Flagellimonas</taxon>
    </lineage>
</organism>
<dbReference type="AlphaFoldDB" id="A0A1M6Y2N7"/>
<accession>A0A1M6Y2N7</accession>
<dbReference type="EMBL" id="FRAT01000007">
    <property type="protein sequence ID" value="SHL12446.1"/>
    <property type="molecule type" value="Genomic_DNA"/>
</dbReference>
<gene>
    <name evidence="2" type="ORF">SAMN04487891_10596</name>
    <name evidence="3" type="ORF">SAMN05216293_2698</name>
</gene>
<dbReference type="EMBL" id="FOKU01000005">
    <property type="protein sequence ID" value="SFC04967.1"/>
    <property type="molecule type" value="Genomic_DNA"/>
</dbReference>
<dbReference type="OrthoDB" id="1447930at2"/>
<comment type="caution">
    <text evidence="3">The sequence shown here is derived from an EMBL/GenBank/DDBJ whole genome shotgun (WGS) entry which is preliminary data.</text>
</comment>
<dbReference type="RefSeq" id="WP_072880708.1">
    <property type="nucleotide sequence ID" value="NZ_FOKU01000005.1"/>
</dbReference>
<sequence length="134" mass="16686">MKTKILFMAFVILIVGQAMAQHGDKDWKHRKELHKKEIERQREYDKKTAEHRREMWKREREHYRELAKEEREYHKELRKRELEHLRECHACDHGFYHNDGYYYEEEVYYSRRTGAPVSVDAEFMFRNGLVRVRL</sequence>
<evidence type="ECO:0000313" key="2">
    <source>
        <dbReference type="EMBL" id="SFC04967.1"/>
    </source>
</evidence>
<dbReference type="Proteomes" id="UP000184031">
    <property type="component" value="Unassembled WGS sequence"/>
</dbReference>
<reference evidence="3 4" key="1">
    <citation type="submission" date="2016-11" db="EMBL/GenBank/DDBJ databases">
        <authorList>
            <person name="Varghese N."/>
            <person name="Submissions S."/>
        </authorList>
    </citation>
    <scope>NUCLEOTIDE SEQUENCE [LARGE SCALE GENOMIC DNA]</scope>
    <source>
        <strain evidence="3 4">CGMCC 1.12174</strain>
        <strain evidence="2 5">DSM 26351</strain>
    </source>
</reference>
<evidence type="ECO:0000313" key="5">
    <source>
        <dbReference type="Proteomes" id="UP000198940"/>
    </source>
</evidence>
<name>A0A1M6Y2N7_9FLAO</name>
<evidence type="ECO:0000313" key="4">
    <source>
        <dbReference type="Proteomes" id="UP000184031"/>
    </source>
</evidence>
<keyword evidence="5" id="KW-1185">Reference proteome</keyword>
<evidence type="ECO:0000256" key="1">
    <source>
        <dbReference type="SAM" id="SignalP"/>
    </source>
</evidence>
<protein>
    <submittedName>
        <fullName evidence="3">Uncharacterized protein</fullName>
    </submittedName>
</protein>
<evidence type="ECO:0000313" key="3">
    <source>
        <dbReference type="EMBL" id="SHL12446.1"/>
    </source>
</evidence>
<proteinExistence type="predicted"/>
<dbReference type="Proteomes" id="UP000198940">
    <property type="component" value="Unassembled WGS sequence"/>
</dbReference>
<keyword evidence="1" id="KW-0732">Signal</keyword>